<evidence type="ECO:0000259" key="5">
    <source>
        <dbReference type="SMART" id="SM00704"/>
    </source>
</evidence>
<keyword evidence="3" id="KW-0408">Iron</keyword>
<dbReference type="GO" id="GO:0005737">
    <property type="term" value="C:cytoplasm"/>
    <property type="evidence" value="ECO:0007669"/>
    <property type="project" value="UniProtKB-ARBA"/>
</dbReference>
<keyword evidence="1" id="KW-0001">2Fe-2S</keyword>
<dbReference type="SMART" id="SM00704">
    <property type="entry name" value="ZnF_CDGSH"/>
    <property type="match status" value="1"/>
</dbReference>
<dbReference type="Gene3D" id="3.40.5.90">
    <property type="entry name" value="CDGSH iron-sulfur domain, mitoNEET-type"/>
    <property type="match status" value="1"/>
</dbReference>
<keyword evidence="4" id="KW-0411">Iron-sulfur</keyword>
<dbReference type="EMBL" id="CADCUI010000002">
    <property type="protein sequence ID" value="CAA9323939.1"/>
    <property type="molecule type" value="Genomic_DNA"/>
</dbReference>
<protein>
    <recommendedName>
        <fullName evidence="5">Iron-binding zinc finger CDGSH type domain-containing protein</fullName>
    </recommendedName>
</protein>
<reference evidence="6" key="1">
    <citation type="submission" date="2020-02" db="EMBL/GenBank/DDBJ databases">
        <authorList>
            <person name="Meier V. D."/>
        </authorList>
    </citation>
    <scope>NUCLEOTIDE SEQUENCE</scope>
    <source>
        <strain evidence="6">AVDCRST_MAG34</strain>
    </source>
</reference>
<dbReference type="GO" id="GO:0051537">
    <property type="term" value="F:2 iron, 2 sulfur cluster binding"/>
    <property type="evidence" value="ECO:0007669"/>
    <property type="project" value="UniProtKB-KW"/>
</dbReference>
<evidence type="ECO:0000256" key="1">
    <source>
        <dbReference type="ARBA" id="ARBA00022714"/>
    </source>
</evidence>
<proteinExistence type="predicted"/>
<evidence type="ECO:0000313" key="6">
    <source>
        <dbReference type="EMBL" id="CAA9323939.1"/>
    </source>
</evidence>
<sequence length="78" mass="8280">MTGPSPARKRSVVVTPCGDGGPVLVRGADVVQDAAGTSHVVTRPVVAVCTCEKSQRLPWCDGTHKAVQRGRRRRDDTA</sequence>
<keyword evidence="2" id="KW-0479">Metal-binding</keyword>
<gene>
    <name evidence="6" type="ORF">AVDCRST_MAG34-234</name>
</gene>
<dbReference type="AlphaFoldDB" id="A0A6J4L653"/>
<dbReference type="InterPro" id="IPR018967">
    <property type="entry name" value="FeS-contain_CDGSH-typ"/>
</dbReference>
<feature type="domain" description="Iron-binding zinc finger CDGSH type" evidence="5">
    <location>
        <begin position="33"/>
        <end position="70"/>
    </location>
</feature>
<dbReference type="GO" id="GO:0046872">
    <property type="term" value="F:metal ion binding"/>
    <property type="evidence" value="ECO:0007669"/>
    <property type="project" value="UniProtKB-KW"/>
</dbReference>
<name>A0A6J4L653_9ACTN</name>
<accession>A0A6J4L653</accession>
<evidence type="ECO:0000256" key="2">
    <source>
        <dbReference type="ARBA" id="ARBA00022723"/>
    </source>
</evidence>
<evidence type="ECO:0000256" key="4">
    <source>
        <dbReference type="ARBA" id="ARBA00023014"/>
    </source>
</evidence>
<organism evidence="6">
    <name type="scientific">uncultured Nocardioidaceae bacterium</name>
    <dbReference type="NCBI Taxonomy" id="253824"/>
    <lineage>
        <taxon>Bacteria</taxon>
        <taxon>Bacillati</taxon>
        <taxon>Actinomycetota</taxon>
        <taxon>Actinomycetes</taxon>
        <taxon>Propionibacteriales</taxon>
        <taxon>Nocardioidaceae</taxon>
        <taxon>environmental samples</taxon>
    </lineage>
</organism>
<dbReference type="Pfam" id="PF09360">
    <property type="entry name" value="zf-CDGSH"/>
    <property type="match status" value="1"/>
</dbReference>
<dbReference type="InterPro" id="IPR042216">
    <property type="entry name" value="MitoNEET_CISD"/>
</dbReference>
<evidence type="ECO:0000256" key="3">
    <source>
        <dbReference type="ARBA" id="ARBA00023004"/>
    </source>
</evidence>